<sequence>MDKDKIIKMINSYWKFDDDQQPLSSWHDKQDLISAIEKLSIPLTSVRLSLPDEDEINSMQLEMDCPTPNEEEYTTSGFKSGVRWLKNAIERQMLKGNES</sequence>
<name>A0A8E4ZE52_9CAUD</name>
<evidence type="ECO:0000313" key="1">
    <source>
        <dbReference type="EMBL" id="QQV89970.1"/>
    </source>
</evidence>
<protein>
    <submittedName>
        <fullName evidence="1">Uncharacterized protein</fullName>
    </submittedName>
</protein>
<dbReference type="EMBL" id="MT732435">
    <property type="protein sequence ID" value="QQV89970.1"/>
    <property type="molecule type" value="Genomic_DNA"/>
</dbReference>
<gene>
    <name evidence="1" type="ORF">Ingeline1_26</name>
</gene>
<organism evidence="1 2">
    <name type="scientific">Cellulophaga phage Ingeline_1</name>
    <dbReference type="NCBI Taxonomy" id="2745674"/>
    <lineage>
        <taxon>Viruses</taxon>
        <taxon>Duplodnaviria</taxon>
        <taxon>Heunggongvirae</taxon>
        <taxon>Uroviricota</taxon>
        <taxon>Caudoviricetes</taxon>
        <taxon>Duneviridae</taxon>
        <taxon>Ingelinevirus</taxon>
        <taxon>Ingelinevirus ingeline</taxon>
    </lineage>
</organism>
<accession>A0A8E4ZE52</accession>
<dbReference type="Proteomes" id="UP000693804">
    <property type="component" value="Segment"/>
</dbReference>
<keyword evidence="2" id="KW-1185">Reference proteome</keyword>
<evidence type="ECO:0000313" key="2">
    <source>
        <dbReference type="Proteomes" id="UP000693804"/>
    </source>
</evidence>
<reference evidence="1" key="1">
    <citation type="submission" date="2020-07" db="EMBL/GenBank/DDBJ databases">
        <title>Highly diverse flavobacterial phages as mortality factor during North Sea spring blooms.</title>
        <authorList>
            <person name="Bartlau N."/>
            <person name="Wichels A."/>
            <person name="Krohne G."/>
            <person name="Adriaenssens E.M."/>
            <person name="Heins A."/>
            <person name="Fuchs B.M."/>
            <person name="Amann R."/>
            <person name="Moraru C."/>
        </authorList>
    </citation>
    <scope>NUCLEOTIDE SEQUENCE</scope>
</reference>
<proteinExistence type="predicted"/>